<feature type="region of interest" description="Disordered" evidence="1">
    <location>
        <begin position="95"/>
        <end position="116"/>
    </location>
</feature>
<feature type="compositionally biased region" description="Polar residues" evidence="1">
    <location>
        <begin position="217"/>
        <end position="229"/>
    </location>
</feature>
<feature type="compositionally biased region" description="Polar residues" evidence="1">
    <location>
        <begin position="180"/>
        <end position="206"/>
    </location>
</feature>
<dbReference type="EMBL" id="MU151089">
    <property type="protein sequence ID" value="KAF9451240.1"/>
    <property type="molecule type" value="Genomic_DNA"/>
</dbReference>
<feature type="transmembrane region" description="Helical" evidence="2">
    <location>
        <begin position="44"/>
        <end position="66"/>
    </location>
</feature>
<feature type="region of interest" description="Disordered" evidence="1">
    <location>
        <begin position="167"/>
        <end position="232"/>
    </location>
</feature>
<keyword evidence="2" id="KW-1133">Transmembrane helix</keyword>
<name>A0A9P6C6V3_9AGAR</name>
<keyword evidence="2" id="KW-0812">Transmembrane</keyword>
<keyword evidence="2" id="KW-0472">Membrane</keyword>
<sequence>MPLIKPSPIVTSRLGVEVVTTTIFSPTPSAGSALNARPSLPVPAIAGGVVAGAVLAVVVTFIWIWWGKKIKETKQKQQEEVEKHRKTKYNTMRNARISGPKNHSYRPLLKRPPDDKRVKFAGDAKATATQPPADAIDPEKAKHMLFDNPNTLPPRPAWTADQRLRRTGSVIWPMPRNPLKKSSQNSIRSNNTESPSGQAGQESSSHNAEKSIPHKASNVSTHSNASGESRQGRVPANLILAALGNLGNRNSLHADDRQSSSSLWSYLFRAMPGARASQHSSDSAYHPPEHDQAFPVGTAL</sequence>
<organism evidence="3 4">
    <name type="scientific">Macrolepiota fuliginosa MF-IS2</name>
    <dbReference type="NCBI Taxonomy" id="1400762"/>
    <lineage>
        <taxon>Eukaryota</taxon>
        <taxon>Fungi</taxon>
        <taxon>Dikarya</taxon>
        <taxon>Basidiomycota</taxon>
        <taxon>Agaricomycotina</taxon>
        <taxon>Agaricomycetes</taxon>
        <taxon>Agaricomycetidae</taxon>
        <taxon>Agaricales</taxon>
        <taxon>Agaricineae</taxon>
        <taxon>Agaricaceae</taxon>
        <taxon>Macrolepiota</taxon>
    </lineage>
</organism>
<proteinExistence type="predicted"/>
<keyword evidence="4" id="KW-1185">Reference proteome</keyword>
<feature type="region of interest" description="Disordered" evidence="1">
    <location>
        <begin position="277"/>
        <end position="300"/>
    </location>
</feature>
<evidence type="ECO:0000313" key="3">
    <source>
        <dbReference type="EMBL" id="KAF9451240.1"/>
    </source>
</evidence>
<reference evidence="3" key="1">
    <citation type="submission" date="2020-11" db="EMBL/GenBank/DDBJ databases">
        <authorList>
            <consortium name="DOE Joint Genome Institute"/>
            <person name="Ahrendt S."/>
            <person name="Riley R."/>
            <person name="Andreopoulos W."/>
            <person name="Labutti K."/>
            <person name="Pangilinan J."/>
            <person name="Ruiz-Duenas F.J."/>
            <person name="Barrasa J.M."/>
            <person name="Sanchez-Garcia M."/>
            <person name="Camarero S."/>
            <person name="Miyauchi S."/>
            <person name="Serrano A."/>
            <person name="Linde D."/>
            <person name="Babiker R."/>
            <person name="Drula E."/>
            <person name="Ayuso-Fernandez I."/>
            <person name="Pacheco R."/>
            <person name="Padilla G."/>
            <person name="Ferreira P."/>
            <person name="Barriuso J."/>
            <person name="Kellner H."/>
            <person name="Castanera R."/>
            <person name="Alfaro M."/>
            <person name="Ramirez L."/>
            <person name="Pisabarro A.G."/>
            <person name="Kuo A."/>
            <person name="Tritt A."/>
            <person name="Lipzen A."/>
            <person name="He G."/>
            <person name="Yan M."/>
            <person name="Ng V."/>
            <person name="Cullen D."/>
            <person name="Martin F."/>
            <person name="Rosso M.-N."/>
            <person name="Henrissat B."/>
            <person name="Hibbett D."/>
            <person name="Martinez A.T."/>
            <person name="Grigoriev I.V."/>
        </authorList>
    </citation>
    <scope>NUCLEOTIDE SEQUENCE</scope>
    <source>
        <strain evidence="3">MF-IS2</strain>
    </source>
</reference>
<protein>
    <submittedName>
        <fullName evidence="3">Uncharacterized protein</fullName>
    </submittedName>
</protein>
<dbReference type="AlphaFoldDB" id="A0A9P6C6V3"/>
<gene>
    <name evidence="3" type="ORF">P691DRAFT_757519</name>
</gene>
<dbReference type="OrthoDB" id="3050396at2759"/>
<dbReference type="Proteomes" id="UP000807342">
    <property type="component" value="Unassembled WGS sequence"/>
</dbReference>
<comment type="caution">
    <text evidence="3">The sequence shown here is derived from an EMBL/GenBank/DDBJ whole genome shotgun (WGS) entry which is preliminary data.</text>
</comment>
<evidence type="ECO:0000313" key="4">
    <source>
        <dbReference type="Proteomes" id="UP000807342"/>
    </source>
</evidence>
<evidence type="ECO:0000256" key="2">
    <source>
        <dbReference type="SAM" id="Phobius"/>
    </source>
</evidence>
<accession>A0A9P6C6V3</accession>
<evidence type="ECO:0000256" key="1">
    <source>
        <dbReference type="SAM" id="MobiDB-lite"/>
    </source>
</evidence>